<reference evidence="1" key="1">
    <citation type="journal article" date="2015" name="Nature">
        <title>Complex archaea that bridge the gap between prokaryotes and eukaryotes.</title>
        <authorList>
            <person name="Spang A."/>
            <person name="Saw J.H."/>
            <person name="Jorgensen S.L."/>
            <person name="Zaremba-Niedzwiedzka K."/>
            <person name="Martijn J."/>
            <person name="Lind A.E."/>
            <person name="van Eijk R."/>
            <person name="Schleper C."/>
            <person name="Guy L."/>
            <person name="Ettema T.J."/>
        </authorList>
    </citation>
    <scope>NUCLEOTIDE SEQUENCE</scope>
</reference>
<protein>
    <submittedName>
        <fullName evidence="1">Uncharacterized protein</fullName>
    </submittedName>
</protein>
<sequence>MEKTEKLEQPKETCGLMVTLEGGIGVTINLKTTRQRVIEKIQHHLSKGLTNLVELETANLDEEEVCLLNPNKILIALIKKEFIIGQSRILKPQLGSVNPNDLRH</sequence>
<dbReference type="EMBL" id="LAZR01005960">
    <property type="protein sequence ID" value="KKM95799.1"/>
    <property type="molecule type" value="Genomic_DNA"/>
</dbReference>
<gene>
    <name evidence="1" type="ORF">LCGC14_1184600</name>
</gene>
<comment type="caution">
    <text evidence="1">The sequence shown here is derived from an EMBL/GenBank/DDBJ whole genome shotgun (WGS) entry which is preliminary data.</text>
</comment>
<name>A0A0F9LLA8_9ZZZZ</name>
<proteinExistence type="predicted"/>
<evidence type="ECO:0000313" key="1">
    <source>
        <dbReference type="EMBL" id="KKM95799.1"/>
    </source>
</evidence>
<accession>A0A0F9LLA8</accession>
<organism evidence="1">
    <name type="scientific">marine sediment metagenome</name>
    <dbReference type="NCBI Taxonomy" id="412755"/>
    <lineage>
        <taxon>unclassified sequences</taxon>
        <taxon>metagenomes</taxon>
        <taxon>ecological metagenomes</taxon>
    </lineage>
</organism>
<dbReference type="AlphaFoldDB" id="A0A0F9LLA8"/>